<keyword evidence="1" id="KW-1185">Reference proteome</keyword>
<protein>
    <submittedName>
        <fullName evidence="2">Uncharacterized protein</fullName>
    </submittedName>
</protein>
<evidence type="ECO:0000313" key="2">
    <source>
        <dbReference type="WBParaSite" id="nRc.2.0.1.t28297-RA"/>
    </source>
</evidence>
<proteinExistence type="predicted"/>
<evidence type="ECO:0000313" key="1">
    <source>
        <dbReference type="Proteomes" id="UP000887565"/>
    </source>
</evidence>
<sequence length="188" mass="21247">MIEKPDVLLIDLTPLTDSLKNFKNHPIMEIKLIQDDERQQATLDVVVVPWSEGLKATYPMGQIFLKNNLIDNVLYKNVKITARFNFIITKDVSSNLLEVVPLAVDVSPLSPVVVLDRHSVEENQVIMFSDRLLLNYDLVILDDSTLIITNLVSNLAKSLIITQTGVPLLSIIINNYNDSRMRSLTLTF</sequence>
<dbReference type="AlphaFoldDB" id="A0A915JQB5"/>
<dbReference type="Proteomes" id="UP000887565">
    <property type="component" value="Unplaced"/>
</dbReference>
<dbReference type="WBParaSite" id="nRc.2.0.1.t28297-RA">
    <property type="protein sequence ID" value="nRc.2.0.1.t28297-RA"/>
    <property type="gene ID" value="nRc.2.0.1.g28297"/>
</dbReference>
<name>A0A915JQB5_ROMCU</name>
<organism evidence="1 2">
    <name type="scientific">Romanomermis culicivorax</name>
    <name type="common">Nematode worm</name>
    <dbReference type="NCBI Taxonomy" id="13658"/>
    <lineage>
        <taxon>Eukaryota</taxon>
        <taxon>Metazoa</taxon>
        <taxon>Ecdysozoa</taxon>
        <taxon>Nematoda</taxon>
        <taxon>Enoplea</taxon>
        <taxon>Dorylaimia</taxon>
        <taxon>Mermithida</taxon>
        <taxon>Mermithoidea</taxon>
        <taxon>Mermithidae</taxon>
        <taxon>Romanomermis</taxon>
    </lineage>
</organism>
<reference evidence="2" key="1">
    <citation type="submission" date="2022-11" db="UniProtKB">
        <authorList>
            <consortium name="WormBaseParasite"/>
        </authorList>
    </citation>
    <scope>IDENTIFICATION</scope>
</reference>
<accession>A0A915JQB5</accession>